<dbReference type="PANTHER" id="PTHR38447">
    <property type="entry name" value="TRANSCRIPTION FACTOR YDEB-RELATED"/>
    <property type="match status" value="1"/>
</dbReference>
<evidence type="ECO:0000313" key="2">
    <source>
        <dbReference type="EMBL" id="SIN61973.1"/>
    </source>
</evidence>
<dbReference type="InterPro" id="IPR003711">
    <property type="entry name" value="CarD-like/TRCF_RID"/>
</dbReference>
<name>A0A1N6CTZ1_9SPHN</name>
<reference evidence="3" key="1">
    <citation type="submission" date="2016-11" db="EMBL/GenBank/DDBJ databases">
        <authorList>
            <person name="Varghese N."/>
            <person name="Submissions S."/>
        </authorList>
    </citation>
    <scope>NUCLEOTIDE SEQUENCE [LARGE SCALE GENOMIC DNA]</scope>
    <source>
        <strain evidence="3">DSM 22363</strain>
    </source>
</reference>
<dbReference type="Pfam" id="PF21095">
    <property type="entry name" value="CarD_C"/>
    <property type="match status" value="1"/>
</dbReference>
<dbReference type="EMBL" id="FSQW01000001">
    <property type="protein sequence ID" value="SIN61973.1"/>
    <property type="molecule type" value="Genomic_DNA"/>
</dbReference>
<dbReference type="STRING" id="1123272.SAMN02745824_0987"/>
<dbReference type="AlphaFoldDB" id="A0A1N6CTZ1"/>
<accession>A0A1N6CTZ1</accession>
<dbReference type="GO" id="GO:0009303">
    <property type="term" value="P:rRNA transcription"/>
    <property type="evidence" value="ECO:0007669"/>
    <property type="project" value="TreeGrafter"/>
</dbReference>
<dbReference type="SMART" id="SM01058">
    <property type="entry name" value="CarD_TRCF"/>
    <property type="match status" value="1"/>
</dbReference>
<dbReference type="Gene3D" id="1.20.58.1290">
    <property type="entry name" value="CarD-like, C-terminal domain"/>
    <property type="match status" value="1"/>
</dbReference>
<dbReference type="InterPro" id="IPR052531">
    <property type="entry name" value="CarD-like_regulator"/>
</dbReference>
<dbReference type="OrthoDB" id="9786074at2"/>
<proteinExistence type="predicted"/>
<dbReference type="SUPFAM" id="SSF141259">
    <property type="entry name" value="CarD-like"/>
    <property type="match status" value="1"/>
</dbReference>
<dbReference type="PANTHER" id="PTHR38447:SF1">
    <property type="entry name" value="RNA POLYMERASE-BINDING TRANSCRIPTION FACTOR CARD"/>
    <property type="match status" value="1"/>
</dbReference>
<keyword evidence="3" id="KW-1185">Reference proteome</keyword>
<protein>
    <submittedName>
        <fullName evidence="2">Transcriptional regulator, CarD family</fullName>
    </submittedName>
</protein>
<dbReference type="InterPro" id="IPR042215">
    <property type="entry name" value="CarD-like_C"/>
</dbReference>
<feature type="domain" description="CarD-like/TRCF RNAP-interacting" evidence="1">
    <location>
        <begin position="7"/>
        <end position="117"/>
    </location>
</feature>
<dbReference type="Proteomes" id="UP000185192">
    <property type="component" value="Unassembled WGS sequence"/>
</dbReference>
<dbReference type="Pfam" id="PF02559">
    <property type="entry name" value="CarD_TRCF_RID"/>
    <property type="match status" value="1"/>
</dbReference>
<dbReference type="RefSeq" id="WP_074203979.1">
    <property type="nucleotide sequence ID" value="NZ_FSQW01000001.1"/>
</dbReference>
<sequence>MAANTLSFDVGDYVVYPKHGVGRVVELQNEEIAGMQLELYVLRFEKERMTLRVPMNKAEGVGMRKLSSDKTLKEALETLKDKPKVKRSMWSRRAQEYEAKINSGDLVSIAEVTRDLFRADDQPEQSYSERQIFEAASSRLARELAAMEETDEPTALAKILEILNIAAPQYYETKED</sequence>
<dbReference type="InterPro" id="IPR036101">
    <property type="entry name" value="CarD-like/TRCF_RID_sf"/>
</dbReference>
<gene>
    <name evidence="2" type="ORF">SAMN02745824_0987</name>
</gene>
<dbReference type="InterPro" id="IPR048792">
    <property type="entry name" value="CarD_C"/>
</dbReference>
<evidence type="ECO:0000313" key="3">
    <source>
        <dbReference type="Proteomes" id="UP000185192"/>
    </source>
</evidence>
<evidence type="ECO:0000259" key="1">
    <source>
        <dbReference type="SMART" id="SM01058"/>
    </source>
</evidence>
<organism evidence="2 3">
    <name type="scientific">Parasphingorhabdus marina DSM 22363</name>
    <dbReference type="NCBI Taxonomy" id="1123272"/>
    <lineage>
        <taxon>Bacteria</taxon>
        <taxon>Pseudomonadati</taxon>
        <taxon>Pseudomonadota</taxon>
        <taxon>Alphaproteobacteria</taxon>
        <taxon>Sphingomonadales</taxon>
        <taxon>Sphingomonadaceae</taxon>
        <taxon>Parasphingorhabdus</taxon>
    </lineage>
</organism>
<dbReference type="Gene3D" id="2.40.10.170">
    <property type="match status" value="1"/>
</dbReference>